<dbReference type="OMA" id="NINKGCY"/>
<dbReference type="GO" id="GO:0006412">
    <property type="term" value="P:translation"/>
    <property type="evidence" value="ECO:0007669"/>
    <property type="project" value="UniProtKB-KW"/>
</dbReference>
<evidence type="ECO:0000256" key="1">
    <source>
        <dbReference type="ARBA" id="ARBA00005912"/>
    </source>
</evidence>
<dbReference type="SUPFAM" id="SSF55194">
    <property type="entry name" value="Ribosome recycling factor, RRF"/>
    <property type="match status" value="1"/>
</dbReference>
<sequence length="282" mass="33083">MRTFLVEAGRVGKYRDYYHNLLLHRVVPFIPLVHVQKIPFGSKKQKEKVDKETKKLRKFLKISGVKNDVPLEEADEVKQSRWSERSGRTHGEKDGRETDATPMQLDYEPYDTKTQEIVKGFEKKMKKIYDNNLSVDYFNNIVISKEKQNYNLSDLAQVVVKSSKVICFFPYIISDAQKIIYHLKLKDNTWNPTISNDGQHIFLHIPPLTEDVKLKKRKEAKELLEKMKNDLRNLRHRMRDDIAKLLQGEEWRIVERNKLDGYIKGKIKAIEEIYSKYTGGGG</sequence>
<dbReference type="AlphaFoldDB" id="A0A1Y3DXX8"/>
<evidence type="ECO:0000256" key="2">
    <source>
        <dbReference type="ARBA" id="ARBA00022917"/>
    </source>
</evidence>
<organism evidence="6 7">
    <name type="scientific">Plasmodium knowlesi</name>
    <dbReference type="NCBI Taxonomy" id="5850"/>
    <lineage>
        <taxon>Eukaryota</taxon>
        <taxon>Sar</taxon>
        <taxon>Alveolata</taxon>
        <taxon>Apicomplexa</taxon>
        <taxon>Aconoidasida</taxon>
        <taxon>Haemosporida</taxon>
        <taxon>Plasmodiidae</taxon>
        <taxon>Plasmodium</taxon>
        <taxon>Plasmodium (Plasmodium)</taxon>
    </lineage>
</organism>
<evidence type="ECO:0000256" key="4">
    <source>
        <dbReference type="SAM" id="MobiDB-lite"/>
    </source>
</evidence>
<comment type="caution">
    <text evidence="6">The sequence shown here is derived from an EMBL/GenBank/DDBJ whole genome shotgun (WGS) entry which is preliminary data.</text>
</comment>
<comment type="similarity">
    <text evidence="1">Belongs to the RRF family.</text>
</comment>
<gene>
    <name evidence="6" type="primary">RRF2</name>
    <name evidence="6" type="ORF">PKNOH_S04365800</name>
</gene>
<dbReference type="PANTHER" id="PTHR20982">
    <property type="entry name" value="RIBOSOME RECYCLING FACTOR"/>
    <property type="match status" value="1"/>
</dbReference>
<accession>A0A1Y3DXX8</accession>
<dbReference type="InterPro" id="IPR023584">
    <property type="entry name" value="Ribosome_recyc_fac_dom"/>
</dbReference>
<name>A0A1Y3DXX8_PLAKN</name>
<dbReference type="PANTHER" id="PTHR20982:SF3">
    <property type="entry name" value="MITOCHONDRIAL RIBOSOME RECYCLING FACTOR PSEUDO 1"/>
    <property type="match status" value="1"/>
</dbReference>
<dbReference type="VEuPathDB" id="PlasmoDB:PKNOH_S04365800"/>
<dbReference type="InterPro" id="IPR002661">
    <property type="entry name" value="Ribosome_recyc_fac"/>
</dbReference>
<keyword evidence="3" id="KW-0175">Coiled coil</keyword>
<proteinExistence type="inferred from homology"/>
<evidence type="ECO:0000313" key="7">
    <source>
        <dbReference type="Proteomes" id="UP000195012"/>
    </source>
</evidence>
<dbReference type="EMBL" id="NETL01000018">
    <property type="protein sequence ID" value="OTN68028.1"/>
    <property type="molecule type" value="Genomic_DNA"/>
</dbReference>
<dbReference type="Gene3D" id="3.30.1360.40">
    <property type="match status" value="1"/>
</dbReference>
<dbReference type="VEuPathDB" id="PlasmoDB:PKNH_0513200"/>
<evidence type="ECO:0000259" key="5">
    <source>
        <dbReference type="Pfam" id="PF01765"/>
    </source>
</evidence>
<dbReference type="Gene3D" id="1.10.132.20">
    <property type="entry name" value="Ribosome-recycling factor"/>
    <property type="match status" value="1"/>
</dbReference>
<dbReference type="Pfam" id="PF01765">
    <property type="entry name" value="RRF"/>
    <property type="match status" value="1"/>
</dbReference>
<evidence type="ECO:0000256" key="3">
    <source>
        <dbReference type="SAM" id="Coils"/>
    </source>
</evidence>
<feature type="domain" description="Ribosome recycling factor" evidence="5">
    <location>
        <begin position="121"/>
        <end position="275"/>
    </location>
</feature>
<keyword evidence="2" id="KW-0648">Protein biosynthesis</keyword>
<reference evidence="6 7" key="1">
    <citation type="submission" date="2017-05" db="EMBL/GenBank/DDBJ databases">
        <title>PacBio assembly of a Plasmodium knowlesi genome sequence with Hi-C correction and manual annotation of the SICAvar gene family.</title>
        <authorList>
            <person name="Lapp S.A."/>
            <person name="Geraldo J.A."/>
            <person name="Chien J.-T."/>
            <person name="Ay F."/>
            <person name="Pakala S.B."/>
            <person name="Batugedara G."/>
            <person name="Humphrey J.C."/>
            <person name="Debarry J.D."/>
            <person name="Le Roch K.G."/>
            <person name="Galinski M.R."/>
            <person name="Kissinger J.C."/>
        </authorList>
    </citation>
    <scope>NUCLEOTIDE SEQUENCE [LARGE SCALE GENOMIC DNA]</scope>
    <source>
        <strain evidence="7">Malayan Strain Pk1 (A+)</strain>
    </source>
</reference>
<feature type="region of interest" description="Disordered" evidence="4">
    <location>
        <begin position="76"/>
        <end position="102"/>
    </location>
</feature>
<feature type="coiled-coil region" evidence="3">
    <location>
        <begin position="214"/>
        <end position="244"/>
    </location>
</feature>
<dbReference type="eggNOG" id="ENOG502T0PE">
    <property type="taxonomic scope" value="Eukaryota"/>
</dbReference>
<dbReference type="VEuPathDB" id="PlasmoDB:PKA1H_050018700"/>
<evidence type="ECO:0000313" key="6">
    <source>
        <dbReference type="EMBL" id="OTN68028.1"/>
    </source>
</evidence>
<dbReference type="Proteomes" id="UP000195012">
    <property type="component" value="Unassembled WGS sequence"/>
</dbReference>
<dbReference type="GO" id="GO:0043023">
    <property type="term" value="F:ribosomal large subunit binding"/>
    <property type="evidence" value="ECO:0007669"/>
    <property type="project" value="TreeGrafter"/>
</dbReference>
<protein>
    <submittedName>
        <fullName evidence="6">Putative Ribosome recycling factor</fullName>
    </submittedName>
</protein>
<dbReference type="OrthoDB" id="386993at2759"/>
<feature type="compositionally biased region" description="Basic and acidic residues" evidence="4">
    <location>
        <begin position="76"/>
        <end position="99"/>
    </location>
</feature>
<dbReference type="InterPro" id="IPR036191">
    <property type="entry name" value="RRF_sf"/>
</dbReference>
<dbReference type="GO" id="GO:0005739">
    <property type="term" value="C:mitochondrion"/>
    <property type="evidence" value="ECO:0007669"/>
    <property type="project" value="TreeGrafter"/>
</dbReference>